<dbReference type="PANTHER" id="PTHR43312">
    <property type="entry name" value="D-THREO-ALDOSE 1-DEHYDROGENASE"/>
    <property type="match status" value="1"/>
</dbReference>
<name>A0A402CTN7_9BACT</name>
<dbReference type="Pfam" id="PF00248">
    <property type="entry name" value="Aldo_ket_red"/>
    <property type="match status" value="1"/>
</dbReference>
<protein>
    <submittedName>
        <fullName evidence="2">Oxidoreductase</fullName>
    </submittedName>
</protein>
<keyword evidence="3" id="KW-1185">Reference proteome</keyword>
<evidence type="ECO:0000259" key="1">
    <source>
        <dbReference type="Pfam" id="PF00248"/>
    </source>
</evidence>
<dbReference type="CDD" id="cd19086">
    <property type="entry name" value="AKR_AKR11C1"/>
    <property type="match status" value="1"/>
</dbReference>
<dbReference type="KEGG" id="ccot:CCAX7_27210"/>
<evidence type="ECO:0000313" key="3">
    <source>
        <dbReference type="Proteomes" id="UP000287394"/>
    </source>
</evidence>
<proteinExistence type="predicted"/>
<dbReference type="EMBL" id="AP025739">
    <property type="protein sequence ID" value="BDI30670.1"/>
    <property type="molecule type" value="Genomic_DNA"/>
</dbReference>
<evidence type="ECO:0000313" key="2">
    <source>
        <dbReference type="EMBL" id="BDI30670.1"/>
    </source>
</evidence>
<sequence>MRKFGRTGWKVSEIGFGGWAIGGDGFGNSYGATDDEVSKAALRRALELGVNLIDTADIYGHGHSEALIGEVLRDWAGTQPIVVTKGGVNFYRRDDTLEQDWTPLAIAHAVQQSLMRLRRETLDLFLLMNPPVEELERMRVWQTLEALQRGGKIAQYGVSVAEPQDGVWLLENDAPVAAIEVAYSLFYQGATTDLLPLARRKKVAVLAREPLANGFLAGAHGANAVFPEGDIRALLPPEYVRAMAETADRLRFLSDGAGRTPAQAALRFVLDDPAVASVVVGAKTPAQVEENIAAVSAPSITEAERRQVLEVFSE</sequence>
<reference evidence="2 3" key="1">
    <citation type="journal article" date="2019" name="Int. J. Syst. Evol. Microbiol.">
        <title>Capsulimonas corticalis gen. nov., sp. nov., an aerobic capsulated bacterium, of a novel bacterial order, Capsulimonadales ord. nov., of the class Armatimonadia of the phylum Armatimonadetes.</title>
        <authorList>
            <person name="Li J."/>
            <person name="Kudo C."/>
            <person name="Tonouchi A."/>
        </authorList>
    </citation>
    <scope>NUCLEOTIDE SEQUENCE [LARGE SCALE GENOMIC DNA]</scope>
    <source>
        <strain evidence="2 3">AX-7</strain>
    </source>
</reference>
<dbReference type="InterPro" id="IPR036812">
    <property type="entry name" value="NAD(P)_OxRdtase_dom_sf"/>
</dbReference>
<dbReference type="Proteomes" id="UP000287394">
    <property type="component" value="Chromosome"/>
</dbReference>
<dbReference type="PANTHER" id="PTHR43312:SF1">
    <property type="entry name" value="NADP-DEPENDENT OXIDOREDUCTASE DOMAIN-CONTAINING PROTEIN"/>
    <property type="match status" value="1"/>
</dbReference>
<gene>
    <name evidence="2" type="ORF">CCAX7_27210</name>
</gene>
<feature type="domain" description="NADP-dependent oxidoreductase" evidence="1">
    <location>
        <begin position="13"/>
        <end position="304"/>
    </location>
</feature>
<dbReference type="SUPFAM" id="SSF51430">
    <property type="entry name" value="NAD(P)-linked oxidoreductase"/>
    <property type="match status" value="1"/>
</dbReference>
<dbReference type="InterPro" id="IPR053135">
    <property type="entry name" value="AKR2_Oxidoreductase"/>
</dbReference>
<dbReference type="Gene3D" id="3.20.20.100">
    <property type="entry name" value="NADP-dependent oxidoreductase domain"/>
    <property type="match status" value="1"/>
</dbReference>
<accession>A0A402CTN7</accession>
<dbReference type="RefSeq" id="WP_165864081.1">
    <property type="nucleotide sequence ID" value="NZ_AP025739.1"/>
</dbReference>
<dbReference type="InterPro" id="IPR023210">
    <property type="entry name" value="NADP_OxRdtase_dom"/>
</dbReference>
<organism evidence="2 3">
    <name type="scientific">Capsulimonas corticalis</name>
    <dbReference type="NCBI Taxonomy" id="2219043"/>
    <lineage>
        <taxon>Bacteria</taxon>
        <taxon>Bacillati</taxon>
        <taxon>Armatimonadota</taxon>
        <taxon>Armatimonadia</taxon>
        <taxon>Capsulimonadales</taxon>
        <taxon>Capsulimonadaceae</taxon>
        <taxon>Capsulimonas</taxon>
    </lineage>
</organism>
<dbReference type="AlphaFoldDB" id="A0A402CTN7"/>